<evidence type="ECO:0000256" key="1">
    <source>
        <dbReference type="ARBA" id="ARBA00006484"/>
    </source>
</evidence>
<evidence type="ECO:0000313" key="5">
    <source>
        <dbReference type="Proteomes" id="UP000316706"/>
    </source>
</evidence>
<name>A0A543IDV2_9ACTN</name>
<dbReference type="InterPro" id="IPR057326">
    <property type="entry name" value="KR_dom"/>
</dbReference>
<dbReference type="PRINTS" id="PR00081">
    <property type="entry name" value="GDHRDH"/>
</dbReference>
<keyword evidence="2" id="KW-0560">Oxidoreductase</keyword>
<reference evidence="4 5" key="1">
    <citation type="submission" date="2019-06" db="EMBL/GenBank/DDBJ databases">
        <title>Sequencing the genomes of 1000 actinobacteria strains.</title>
        <authorList>
            <person name="Klenk H.-P."/>
        </authorList>
    </citation>
    <scope>NUCLEOTIDE SEQUENCE [LARGE SCALE GENOMIC DNA]</scope>
    <source>
        <strain evidence="4 5">DSM 45043</strain>
    </source>
</reference>
<organism evidence="4 5">
    <name type="scientific">Actinomadura hallensis</name>
    <dbReference type="NCBI Taxonomy" id="337895"/>
    <lineage>
        <taxon>Bacteria</taxon>
        <taxon>Bacillati</taxon>
        <taxon>Actinomycetota</taxon>
        <taxon>Actinomycetes</taxon>
        <taxon>Streptosporangiales</taxon>
        <taxon>Thermomonosporaceae</taxon>
        <taxon>Actinomadura</taxon>
    </lineage>
</organism>
<comment type="similarity">
    <text evidence="1">Belongs to the short-chain dehydrogenases/reductases (SDR) family.</text>
</comment>
<dbReference type="PANTHER" id="PTHR43477">
    <property type="entry name" value="DIHYDROANTICAPSIN 7-DEHYDROGENASE"/>
    <property type="match status" value="1"/>
</dbReference>
<feature type="domain" description="Ketoreductase" evidence="3">
    <location>
        <begin position="4"/>
        <end position="170"/>
    </location>
</feature>
<dbReference type="AlphaFoldDB" id="A0A543IDV2"/>
<dbReference type="Gene3D" id="3.40.50.720">
    <property type="entry name" value="NAD(P)-binding Rossmann-like Domain"/>
    <property type="match status" value="1"/>
</dbReference>
<comment type="caution">
    <text evidence="4">The sequence shown here is derived from an EMBL/GenBank/DDBJ whole genome shotgun (WGS) entry which is preliminary data.</text>
</comment>
<dbReference type="FunFam" id="3.40.50.720:FF:000084">
    <property type="entry name" value="Short-chain dehydrogenase reductase"/>
    <property type="match status" value="1"/>
</dbReference>
<gene>
    <name evidence="4" type="ORF">FHX41_2428</name>
</gene>
<sequence>MSKETVLITGGTSGIGLATARLLHERGANVLVTGRNPETIRSARSALPDEVAILQADVASLDDTDRVVQHARERFGALTGLFLNAGINKAMPLEAVDESTYDEVFAVNAKGQFFTLQKALPLLADKASVVFTVGIAAVRGLAGATLGGGSKGALLTMVPSLAVELAPRGVRVNAVSPGAISTPIWTKSGLSAEQLTAVTESMAAGIPLKRLGEAEEVAAMVAFLLSDAAGYITGENFLVGGGAGLRV</sequence>
<evidence type="ECO:0000259" key="3">
    <source>
        <dbReference type="SMART" id="SM00822"/>
    </source>
</evidence>
<accession>A0A543IDV2</accession>
<evidence type="ECO:0000256" key="2">
    <source>
        <dbReference type="ARBA" id="ARBA00023002"/>
    </source>
</evidence>
<dbReference type="InterPro" id="IPR036291">
    <property type="entry name" value="NAD(P)-bd_dom_sf"/>
</dbReference>
<dbReference type="GO" id="GO:0016491">
    <property type="term" value="F:oxidoreductase activity"/>
    <property type="evidence" value="ECO:0007669"/>
    <property type="project" value="UniProtKB-KW"/>
</dbReference>
<dbReference type="SMART" id="SM00822">
    <property type="entry name" value="PKS_KR"/>
    <property type="match status" value="1"/>
</dbReference>
<proteinExistence type="inferred from homology"/>
<dbReference type="CDD" id="cd05233">
    <property type="entry name" value="SDR_c"/>
    <property type="match status" value="1"/>
</dbReference>
<keyword evidence="5" id="KW-1185">Reference proteome</keyword>
<dbReference type="OrthoDB" id="9803333at2"/>
<evidence type="ECO:0000313" key="4">
    <source>
        <dbReference type="EMBL" id="TQM68763.1"/>
    </source>
</evidence>
<dbReference type="Pfam" id="PF13561">
    <property type="entry name" value="adh_short_C2"/>
    <property type="match status" value="1"/>
</dbReference>
<dbReference type="EMBL" id="VFPO01000001">
    <property type="protein sequence ID" value="TQM68763.1"/>
    <property type="molecule type" value="Genomic_DNA"/>
</dbReference>
<protein>
    <submittedName>
        <fullName evidence="4">NAD(P)-dependent dehydrogenase (Short-subunit alcohol dehydrogenase family)</fullName>
    </submittedName>
</protein>
<dbReference type="RefSeq" id="WP_141968447.1">
    <property type="nucleotide sequence ID" value="NZ_VFPO01000001.1"/>
</dbReference>
<dbReference type="Proteomes" id="UP000316706">
    <property type="component" value="Unassembled WGS sequence"/>
</dbReference>
<dbReference type="PANTHER" id="PTHR43477:SF1">
    <property type="entry name" value="DIHYDROANTICAPSIN 7-DEHYDROGENASE"/>
    <property type="match status" value="1"/>
</dbReference>
<dbReference type="InterPro" id="IPR002347">
    <property type="entry name" value="SDR_fam"/>
</dbReference>
<dbReference type="InterPro" id="IPR051122">
    <property type="entry name" value="SDR_DHRS6-like"/>
</dbReference>
<dbReference type="SUPFAM" id="SSF51735">
    <property type="entry name" value="NAD(P)-binding Rossmann-fold domains"/>
    <property type="match status" value="1"/>
</dbReference>